<dbReference type="EMBL" id="LQPN01000044">
    <property type="protein sequence ID" value="ORW47218.1"/>
    <property type="molecule type" value="Genomic_DNA"/>
</dbReference>
<evidence type="ECO:0000313" key="3">
    <source>
        <dbReference type="EMBL" id="ORW47218.1"/>
    </source>
</evidence>
<evidence type="ECO:0008006" key="6">
    <source>
        <dbReference type="Google" id="ProtNLM"/>
    </source>
</evidence>
<feature type="transmembrane region" description="Helical" evidence="1">
    <location>
        <begin position="76"/>
        <end position="94"/>
    </location>
</feature>
<reference evidence="4 5" key="1">
    <citation type="journal article" date="2015" name="Emerg. Microbes Infect.">
        <title>Characterization of 17 strains belonging to the Mycobacterium simiae complex and description of Mycobacterium paraense sp. nov.</title>
        <authorList>
            <person name="Fusco da Costa A.R."/>
            <person name="Fedrizzi T."/>
            <person name="Lopes M.L."/>
            <person name="Pecorari M."/>
            <person name="Oliveira da Costa W.L."/>
            <person name="Giacobazzi E."/>
            <person name="da Costa Bahia J.R."/>
            <person name="De Sanctis V."/>
            <person name="Batista Lima K.V."/>
            <person name="Bertorelli R."/>
            <person name="Grottola A."/>
            <person name="Fabio A."/>
            <person name="Mariottini A."/>
            <person name="Ferretti P."/>
            <person name="Di Leva F."/>
            <person name="Fregni Serpini G."/>
            <person name="Tagliazucchi S."/>
            <person name="Rumpianesi F."/>
            <person name="Jousson O."/>
            <person name="Segata N."/>
            <person name="Tortoli E."/>
        </authorList>
    </citation>
    <scope>NUCLEOTIDE SEQUENCE [LARGE SCALE GENOMIC DNA]</scope>
    <source>
        <strain evidence="2 5">FI-07156</strain>
        <strain evidence="3 4">IEC33</strain>
    </source>
</reference>
<dbReference type="OrthoDB" id="4762524at2"/>
<dbReference type="EMBL" id="LQPK01000018">
    <property type="protein sequence ID" value="ORW30229.1"/>
    <property type="molecule type" value="Genomic_DNA"/>
</dbReference>
<organism evidence="3 4">
    <name type="scientific">Mycobacterium paraense</name>
    <dbReference type="NCBI Taxonomy" id="767916"/>
    <lineage>
        <taxon>Bacteria</taxon>
        <taxon>Bacillati</taxon>
        <taxon>Actinomycetota</taxon>
        <taxon>Actinomycetes</taxon>
        <taxon>Mycobacteriales</taxon>
        <taxon>Mycobacteriaceae</taxon>
        <taxon>Mycobacterium</taxon>
        <taxon>Mycobacterium simiae complex</taxon>
    </lineage>
</organism>
<protein>
    <recommendedName>
        <fullName evidence="6">Transmembrane protein</fullName>
    </recommendedName>
</protein>
<reference evidence="3" key="2">
    <citation type="submission" date="2016-01" db="EMBL/GenBank/DDBJ databases">
        <authorList>
            <person name="Oliw E.H."/>
        </authorList>
    </citation>
    <scope>NUCLEOTIDE SEQUENCE</scope>
    <source>
        <strain evidence="3">IEC33</strain>
    </source>
</reference>
<evidence type="ECO:0000313" key="4">
    <source>
        <dbReference type="Proteomes" id="UP000193285"/>
    </source>
</evidence>
<evidence type="ECO:0000313" key="5">
    <source>
        <dbReference type="Proteomes" id="UP000193801"/>
    </source>
</evidence>
<evidence type="ECO:0000313" key="2">
    <source>
        <dbReference type="EMBL" id="ORW30229.1"/>
    </source>
</evidence>
<gene>
    <name evidence="3" type="ORF">AWB90_14375</name>
    <name evidence="2" type="ORF">AWB91_22470</name>
</gene>
<dbReference type="Proteomes" id="UP000193801">
    <property type="component" value="Unassembled WGS sequence"/>
</dbReference>
<evidence type="ECO:0000256" key="1">
    <source>
        <dbReference type="SAM" id="Phobius"/>
    </source>
</evidence>
<keyword evidence="1" id="KW-0812">Transmembrane</keyword>
<name>A0A1X2AAY4_9MYCO</name>
<dbReference type="AlphaFoldDB" id="A0A1X2AAY4"/>
<accession>A0A1X2AAY4</accession>
<keyword evidence="1" id="KW-1133">Transmembrane helix</keyword>
<dbReference type="Proteomes" id="UP000193285">
    <property type="component" value="Unassembled WGS sequence"/>
</dbReference>
<keyword evidence="1" id="KW-0472">Membrane</keyword>
<reference evidence="2" key="3">
    <citation type="submission" date="2016-01" db="EMBL/GenBank/DDBJ databases">
        <authorList>
            <person name="Ana R.F.D.C."/>
            <person name="Tarcisio F."/>
            <person name="Maria L.L."/>
            <person name="Monica P."/>
            <person name="Wana L.O.D.C."/>
            <person name="Elisabetta G."/>
            <person name="Jeann R.D.C.B."/>
            <person name="Veronica D.S."/>
            <person name="Karla V.B.L."/>
            <person name="Roberto B."/>
            <person name="Antonella G."/>
            <person name="Anna F."/>
            <person name="Alessandro M."/>
            <person name="Pamela F."/>
            <person name="Francesca D.L."/>
            <person name="Giulia F.S."/>
            <person name="Sara T."/>
            <person name="Fabio R."/>
            <person name="Olivier J."/>
            <person name="Nicola S."/>
            <person name="Enrico T."/>
        </authorList>
    </citation>
    <scope>NUCLEOTIDE SEQUENCE</scope>
    <source>
        <strain evidence="2">FI-07156</strain>
    </source>
</reference>
<comment type="caution">
    <text evidence="3">The sequence shown here is derived from an EMBL/GenBank/DDBJ whole genome shotgun (WGS) entry which is preliminary data.</text>
</comment>
<proteinExistence type="predicted"/>
<sequence length="111" mass="11868">MSVGRFRILAAGVLLLTVGLLALRFPVFLSDFDQWGFQINCGSGFQGSFTQAGVAEMAGTHFVDHCRTAVATRRAWAIPLTAGGALLIGGLLVIPPRRQREVAAEIDLLTV</sequence>
<keyword evidence="5" id="KW-1185">Reference proteome</keyword>